<keyword evidence="5" id="KW-0227">DNA damage</keyword>
<evidence type="ECO:0000256" key="4">
    <source>
        <dbReference type="ARBA" id="ARBA00022741"/>
    </source>
</evidence>
<evidence type="ECO:0000256" key="8">
    <source>
        <dbReference type="ARBA" id="ARBA00033408"/>
    </source>
</evidence>
<comment type="similarity">
    <text evidence="2">Belongs to the RecN family.</text>
</comment>
<organism evidence="11">
    <name type="scientific">anaerobic digester metagenome</name>
    <dbReference type="NCBI Taxonomy" id="1263854"/>
    <lineage>
        <taxon>unclassified sequences</taxon>
        <taxon>metagenomes</taxon>
        <taxon>ecological metagenomes</taxon>
    </lineage>
</organism>
<dbReference type="InterPro" id="IPR004604">
    <property type="entry name" value="DNA_recomb/repair_RecN"/>
</dbReference>
<dbReference type="GO" id="GO:0005524">
    <property type="term" value="F:ATP binding"/>
    <property type="evidence" value="ECO:0007669"/>
    <property type="project" value="UniProtKB-KW"/>
</dbReference>
<evidence type="ECO:0000256" key="1">
    <source>
        <dbReference type="ARBA" id="ARBA00003618"/>
    </source>
</evidence>
<dbReference type="PANTHER" id="PTHR11059:SF0">
    <property type="entry name" value="DNA REPAIR PROTEIN RECN"/>
    <property type="match status" value="1"/>
</dbReference>
<proteinExistence type="inferred from homology"/>
<evidence type="ECO:0000256" key="5">
    <source>
        <dbReference type="ARBA" id="ARBA00022763"/>
    </source>
</evidence>
<keyword evidence="4" id="KW-0547">Nucleotide-binding</keyword>
<evidence type="ECO:0000256" key="6">
    <source>
        <dbReference type="ARBA" id="ARBA00022840"/>
    </source>
</evidence>
<dbReference type="Pfam" id="PF02463">
    <property type="entry name" value="SMC_N"/>
    <property type="match status" value="1"/>
</dbReference>
<evidence type="ECO:0000256" key="3">
    <source>
        <dbReference type="ARBA" id="ARBA00021315"/>
    </source>
</evidence>
<dbReference type="CDD" id="cd03241">
    <property type="entry name" value="ABC_RecN"/>
    <property type="match status" value="1"/>
</dbReference>
<dbReference type="GO" id="GO:0006281">
    <property type="term" value="P:DNA repair"/>
    <property type="evidence" value="ECO:0007669"/>
    <property type="project" value="UniProtKB-KW"/>
</dbReference>
<evidence type="ECO:0000256" key="2">
    <source>
        <dbReference type="ARBA" id="ARBA00009441"/>
    </source>
</evidence>
<dbReference type="SUPFAM" id="SSF52540">
    <property type="entry name" value="P-loop containing nucleoside triphosphate hydrolases"/>
    <property type="match status" value="1"/>
</dbReference>
<evidence type="ECO:0000313" key="11">
    <source>
        <dbReference type="EMBL" id="VFU14822.1"/>
    </source>
</evidence>
<accession>A0A485M2E6</accession>
<keyword evidence="9" id="KW-0175">Coiled coil</keyword>
<feature type="coiled-coil region" evidence="9">
    <location>
        <begin position="279"/>
        <end position="337"/>
    </location>
</feature>
<dbReference type="EMBL" id="CAADRM010000095">
    <property type="protein sequence ID" value="VFU14822.1"/>
    <property type="molecule type" value="Genomic_DNA"/>
</dbReference>
<evidence type="ECO:0000259" key="10">
    <source>
        <dbReference type="Pfam" id="PF02463"/>
    </source>
</evidence>
<feature type="domain" description="RecF/RecN/SMC N-terminal" evidence="10">
    <location>
        <begin position="6"/>
        <end position="502"/>
    </location>
</feature>
<keyword evidence="6" id="KW-0067">ATP-binding</keyword>
<dbReference type="InterPro" id="IPR003395">
    <property type="entry name" value="RecF/RecN/SMC_N"/>
</dbReference>
<dbReference type="PIRSF" id="PIRSF003128">
    <property type="entry name" value="RecN"/>
    <property type="match status" value="1"/>
</dbReference>
<protein>
    <recommendedName>
        <fullName evidence="3">DNA repair protein RecN</fullName>
    </recommendedName>
    <alternativeName>
        <fullName evidence="8">Recombination protein N</fullName>
    </alternativeName>
</protein>
<dbReference type="GO" id="GO:0006310">
    <property type="term" value="P:DNA recombination"/>
    <property type="evidence" value="ECO:0007669"/>
    <property type="project" value="InterPro"/>
</dbReference>
<sequence>MIDFLRISSMAVFDEIEIDFRQGLNCITGETGAGKSLVLGALMLLMGSKASQDLVRPGAPKTSIEALFTISGKEMVVRREIYPTGSSRCYIDGKLATAASLADVTSNLITIYGQHEYQDLLNPAQQMGILESLAGLSRDRVNGAYERLCSAAASLKDLERSAERYRGEREDLLFALGELKSVDITPGLEEEIAAELSLVRGAADLKHCTLQAEEVLYSGASSVVELLGLARDHISRAASMDRELDSLLESLDDISAGVEDISMALRAKTAAYEYDPATIETLEEKLHFIQDLKRKHRTDEQGLIDLKTELESRLALAEDSNEAIRQAREAHLSAKAEYEEILKGFLEARTAFARTFCKEINRDLHDLGMPGAEFHVVQADPTGIGERVFDAQGCPVTPGAILKGEFLISTNVGQKPLPLAKIASGGELSRIMLAIKVRQKTSQEGTLIFDEIDSGISGQTALVIAKRLKELSSHAQSIVVTHLHQVASVADSHFVIKKRADGGTTISTIQEVKDMDRAMELARMMGGETPSPAVIRHAKELIGLQ</sequence>
<dbReference type="PANTHER" id="PTHR11059">
    <property type="entry name" value="DNA REPAIR PROTEIN RECN"/>
    <property type="match status" value="1"/>
</dbReference>
<gene>
    <name evidence="11" type="ORF">SCFA_320013</name>
</gene>
<evidence type="ECO:0000256" key="9">
    <source>
        <dbReference type="SAM" id="Coils"/>
    </source>
</evidence>
<dbReference type="Gene3D" id="3.40.50.300">
    <property type="entry name" value="P-loop containing nucleotide triphosphate hydrolases"/>
    <property type="match status" value="2"/>
</dbReference>
<dbReference type="GO" id="GO:0043590">
    <property type="term" value="C:bacterial nucleoid"/>
    <property type="evidence" value="ECO:0007669"/>
    <property type="project" value="TreeGrafter"/>
</dbReference>
<dbReference type="GO" id="GO:0009432">
    <property type="term" value="P:SOS response"/>
    <property type="evidence" value="ECO:0007669"/>
    <property type="project" value="TreeGrafter"/>
</dbReference>
<dbReference type="AlphaFoldDB" id="A0A485M2E6"/>
<comment type="function">
    <text evidence="1">May be involved in recombinational repair of damaged DNA.</text>
</comment>
<keyword evidence="7" id="KW-0234">DNA repair</keyword>
<name>A0A485M2E6_9ZZZZ</name>
<reference evidence="11" key="1">
    <citation type="submission" date="2019-03" db="EMBL/GenBank/DDBJ databases">
        <authorList>
            <person name="Hao L."/>
        </authorList>
    </citation>
    <scope>NUCLEOTIDE SEQUENCE</scope>
</reference>
<dbReference type="InterPro" id="IPR027417">
    <property type="entry name" value="P-loop_NTPase"/>
</dbReference>
<evidence type="ECO:0000256" key="7">
    <source>
        <dbReference type="ARBA" id="ARBA00023204"/>
    </source>
</evidence>